<dbReference type="InterPro" id="IPR017853">
    <property type="entry name" value="GH"/>
</dbReference>
<dbReference type="PANTHER" id="PTHR30480:SF16">
    <property type="entry name" value="GLYCOSIDE HYDROLASE FAMILY 3 DOMAIN PROTEIN"/>
    <property type="match status" value="1"/>
</dbReference>
<evidence type="ECO:0000313" key="6">
    <source>
        <dbReference type="EMBL" id="MBM7703989.1"/>
    </source>
</evidence>
<keyword evidence="3 6" id="KW-0326">Glycosidase</keyword>
<feature type="transmembrane region" description="Helical" evidence="4">
    <location>
        <begin position="12"/>
        <end position="28"/>
    </location>
</feature>
<dbReference type="InterPro" id="IPR050226">
    <property type="entry name" value="NagZ_Beta-hexosaminidase"/>
</dbReference>
<dbReference type="InterPro" id="IPR036962">
    <property type="entry name" value="Glyco_hydro_3_N_sf"/>
</dbReference>
<dbReference type="Gene3D" id="3.20.20.300">
    <property type="entry name" value="Glycoside hydrolase, family 3, N-terminal domain"/>
    <property type="match status" value="1"/>
</dbReference>
<protein>
    <submittedName>
        <fullName evidence="6">Beta-N-acetylhexosaminidase</fullName>
        <ecNumber evidence="6">3.2.1.52</ecNumber>
    </submittedName>
</protein>
<comment type="caution">
    <text evidence="6">The sequence shown here is derived from an EMBL/GenBank/DDBJ whole genome shotgun (WGS) entry which is preliminary data.</text>
</comment>
<keyword evidence="7" id="KW-1185">Reference proteome</keyword>
<dbReference type="Proteomes" id="UP000809829">
    <property type="component" value="Unassembled WGS sequence"/>
</dbReference>
<evidence type="ECO:0000259" key="5">
    <source>
        <dbReference type="Pfam" id="PF00933"/>
    </source>
</evidence>
<comment type="similarity">
    <text evidence="1">Belongs to the glycosyl hydrolase 3 family.</text>
</comment>
<name>A0ABS2QWX9_9BACI</name>
<keyword evidence="2 6" id="KW-0378">Hydrolase</keyword>
<dbReference type="PANTHER" id="PTHR30480">
    <property type="entry name" value="BETA-HEXOSAMINIDASE-RELATED"/>
    <property type="match status" value="1"/>
</dbReference>
<keyword evidence="4" id="KW-1133">Transmembrane helix</keyword>
<dbReference type="EC" id="3.2.1.52" evidence="6"/>
<feature type="domain" description="Glycoside hydrolase family 3 N-terminal" evidence="5">
    <location>
        <begin position="89"/>
        <end position="409"/>
    </location>
</feature>
<evidence type="ECO:0000256" key="1">
    <source>
        <dbReference type="ARBA" id="ARBA00005336"/>
    </source>
</evidence>
<evidence type="ECO:0000313" key="7">
    <source>
        <dbReference type="Proteomes" id="UP000809829"/>
    </source>
</evidence>
<keyword evidence="4" id="KW-0812">Transmembrane</keyword>
<evidence type="ECO:0000256" key="2">
    <source>
        <dbReference type="ARBA" id="ARBA00022801"/>
    </source>
</evidence>
<keyword evidence="4" id="KW-0472">Membrane</keyword>
<dbReference type="Pfam" id="PF00933">
    <property type="entry name" value="Glyco_hydro_3"/>
    <property type="match status" value="1"/>
</dbReference>
<dbReference type="InterPro" id="IPR001764">
    <property type="entry name" value="Glyco_hydro_3_N"/>
</dbReference>
<dbReference type="NCBIfam" id="NF003740">
    <property type="entry name" value="PRK05337.1"/>
    <property type="match status" value="1"/>
</dbReference>
<evidence type="ECO:0000256" key="3">
    <source>
        <dbReference type="ARBA" id="ARBA00023295"/>
    </source>
</evidence>
<dbReference type="EMBL" id="JAFBFC010000005">
    <property type="protein sequence ID" value="MBM7703989.1"/>
    <property type="molecule type" value="Genomic_DNA"/>
</dbReference>
<proteinExistence type="inferred from homology"/>
<reference evidence="6 7" key="1">
    <citation type="submission" date="2021-01" db="EMBL/GenBank/DDBJ databases">
        <title>Genomic Encyclopedia of Type Strains, Phase IV (KMG-IV): sequencing the most valuable type-strain genomes for metagenomic binning, comparative biology and taxonomic classification.</title>
        <authorList>
            <person name="Goeker M."/>
        </authorList>
    </citation>
    <scope>NUCLEOTIDE SEQUENCE [LARGE SCALE GENOMIC DNA]</scope>
    <source>
        <strain evidence="6 7">DSM 104297</strain>
    </source>
</reference>
<accession>A0ABS2QWX9</accession>
<organism evidence="6 7">
    <name type="scientific">Priestia iocasae</name>
    <dbReference type="NCBI Taxonomy" id="2291674"/>
    <lineage>
        <taxon>Bacteria</taxon>
        <taxon>Bacillati</taxon>
        <taxon>Bacillota</taxon>
        <taxon>Bacilli</taxon>
        <taxon>Bacillales</taxon>
        <taxon>Bacillaceae</taxon>
        <taxon>Priestia</taxon>
    </lineage>
</organism>
<sequence>MRKRTKRKSTIIFYLLPILCVLIVFFIYKQFMESDKSNQEAQVTVNQKVVQEQTAAKDNKESFEKEQSVTHAAYETVDAKVSAVLEDMTLEEKIGQMVMVGFHGTEMSPEIKELVTKKSIGGVILFSRNMQTPKQVATLTNSLQDQAATSNHGIPLMVAVDQEGGDIVRMKDKVAPLPAQQELGKHATAEEVYNIAKLNGEELSTMGIDINFSPVLDLSSVDSRSFGDDREKIYQFGSQVIKGLNDTGTTGALKHFPGNGRSNVDPHVETSSVKANQLDLENSDIYPFKRMIEEMNKQQFFVMVTHIKYPAYDKENPASLSPVIIQDLLREKLGYEGIVVTDDMEMGAVNKYYSYEDMGIEAVKAGVDLLLVCHEYESQLEVYNGILKAVKAGDITEERINESVERILKHKFSTEKEIHVDPEKAANVVGSDKHYRLINDYKQAHDLPEAEK</sequence>
<gene>
    <name evidence="6" type="ORF">JOC83_002839</name>
</gene>
<dbReference type="RefSeq" id="WP_239583546.1">
    <property type="nucleotide sequence ID" value="NZ_JAFBFC010000005.1"/>
</dbReference>
<dbReference type="SUPFAM" id="SSF51445">
    <property type="entry name" value="(Trans)glycosidases"/>
    <property type="match status" value="1"/>
</dbReference>
<evidence type="ECO:0000256" key="4">
    <source>
        <dbReference type="SAM" id="Phobius"/>
    </source>
</evidence>
<dbReference type="GO" id="GO:0004563">
    <property type="term" value="F:beta-N-acetylhexosaminidase activity"/>
    <property type="evidence" value="ECO:0007669"/>
    <property type="project" value="UniProtKB-EC"/>
</dbReference>